<protein>
    <submittedName>
        <fullName evidence="5">Signal peptide, CUB and EGF-like domain-containing protein 1</fullName>
    </submittedName>
</protein>
<dbReference type="EMBL" id="CAMXCT020001733">
    <property type="protein sequence ID" value="CAL1145969.1"/>
    <property type="molecule type" value="Genomic_DNA"/>
</dbReference>
<comment type="caution">
    <text evidence="3">The sequence shown here is derived from an EMBL/GenBank/DDBJ whole genome shotgun (WGS) entry which is preliminary data.</text>
</comment>
<keyword evidence="6" id="KW-1185">Reference proteome</keyword>
<name>A0A9P1CIE0_9DINO</name>
<sequence length="481" mass="53756">QDCSIYLTISEGPADHALTRSTADVELMATCWRLRRNLVDCCWRLCDGHCCTELRASVDFKCHFLDPWVSRRTVTVLVAVEVICCLLLCSTFFWHAPLAQLGMPEGSGWTFIILILSLRIFSGLFGIWGACRRRVKPVRRHYYFIVVNLLLSLVIYRPLLLCDCFCFEPSMDLVMNPRSSVREAQQCDVWTSFEDVSSSRRLAVKGDEWPNCGQSELLVVPDLFKVSNVLLSGRKSCVELPLTQTWATVLLEMDKGNVSDWDWSKLHLQDFHSALTTCFKLRRCGAVYLEVSQKTTRPASPTQSGSSYCGNINICNLNHPVLPDQSSSVPAAPVDEQGCLSQGWRLSLLKDMEKYECFRFRIGAVNGPATELCRLVVRGSMLLLLLANVVAIPAAIVIRKFLENNCGDFIDTEEQFDVDCYTDSRFSIADSFVAGACDATYFRGAKDPFKPRSLNTAGSSVELSSPRVPSNWANQDGSAGI</sequence>
<evidence type="ECO:0000256" key="1">
    <source>
        <dbReference type="SAM" id="MobiDB-lite"/>
    </source>
</evidence>
<dbReference type="Proteomes" id="UP001152797">
    <property type="component" value="Unassembled WGS sequence"/>
</dbReference>
<feature type="region of interest" description="Disordered" evidence="1">
    <location>
        <begin position="458"/>
        <end position="481"/>
    </location>
</feature>
<keyword evidence="2" id="KW-0812">Transmembrane</keyword>
<feature type="transmembrane region" description="Helical" evidence="2">
    <location>
        <begin position="142"/>
        <end position="161"/>
    </location>
</feature>
<evidence type="ECO:0000313" key="4">
    <source>
        <dbReference type="EMBL" id="CAL1145969.1"/>
    </source>
</evidence>
<dbReference type="EMBL" id="CAMXCT010001733">
    <property type="protein sequence ID" value="CAI3992594.1"/>
    <property type="molecule type" value="Genomic_DNA"/>
</dbReference>
<accession>A0A9P1CIE0</accession>
<organism evidence="3">
    <name type="scientific">Cladocopium goreaui</name>
    <dbReference type="NCBI Taxonomy" id="2562237"/>
    <lineage>
        <taxon>Eukaryota</taxon>
        <taxon>Sar</taxon>
        <taxon>Alveolata</taxon>
        <taxon>Dinophyceae</taxon>
        <taxon>Suessiales</taxon>
        <taxon>Symbiodiniaceae</taxon>
        <taxon>Cladocopium</taxon>
    </lineage>
</organism>
<feature type="transmembrane region" description="Helical" evidence="2">
    <location>
        <begin position="74"/>
        <end position="96"/>
    </location>
</feature>
<reference evidence="3" key="1">
    <citation type="submission" date="2022-10" db="EMBL/GenBank/DDBJ databases">
        <authorList>
            <person name="Chen Y."/>
            <person name="Dougan E. K."/>
            <person name="Chan C."/>
            <person name="Rhodes N."/>
            <person name="Thang M."/>
        </authorList>
    </citation>
    <scope>NUCLEOTIDE SEQUENCE</scope>
</reference>
<dbReference type="OrthoDB" id="10575770at2759"/>
<evidence type="ECO:0000313" key="5">
    <source>
        <dbReference type="EMBL" id="CAL4779906.1"/>
    </source>
</evidence>
<feature type="transmembrane region" description="Helical" evidence="2">
    <location>
        <begin position="108"/>
        <end position="130"/>
    </location>
</feature>
<dbReference type="AlphaFoldDB" id="A0A9P1CIE0"/>
<gene>
    <name evidence="3" type="ORF">C1SCF055_LOCUS19411</name>
</gene>
<dbReference type="EMBL" id="CAMXCT030001733">
    <property type="protein sequence ID" value="CAL4779906.1"/>
    <property type="molecule type" value="Genomic_DNA"/>
</dbReference>
<evidence type="ECO:0000256" key="2">
    <source>
        <dbReference type="SAM" id="Phobius"/>
    </source>
</evidence>
<evidence type="ECO:0000313" key="3">
    <source>
        <dbReference type="EMBL" id="CAI3992594.1"/>
    </source>
</evidence>
<reference evidence="4" key="2">
    <citation type="submission" date="2024-04" db="EMBL/GenBank/DDBJ databases">
        <authorList>
            <person name="Chen Y."/>
            <person name="Shah S."/>
            <person name="Dougan E. K."/>
            <person name="Thang M."/>
            <person name="Chan C."/>
        </authorList>
    </citation>
    <scope>NUCLEOTIDE SEQUENCE [LARGE SCALE GENOMIC DNA]</scope>
</reference>
<proteinExistence type="predicted"/>
<evidence type="ECO:0000313" key="6">
    <source>
        <dbReference type="Proteomes" id="UP001152797"/>
    </source>
</evidence>
<keyword evidence="2" id="KW-1133">Transmembrane helix</keyword>
<keyword evidence="2" id="KW-0472">Membrane</keyword>
<feature type="non-terminal residue" evidence="3">
    <location>
        <position position="1"/>
    </location>
</feature>